<keyword evidence="4 7" id="KW-0812">Transmembrane</keyword>
<accession>A0ABQ4N0F7</accession>
<keyword evidence="10" id="KW-1185">Reference proteome</keyword>
<protein>
    <submittedName>
        <fullName evidence="9">Sugar ABC transporter permease</fullName>
    </submittedName>
</protein>
<evidence type="ECO:0000256" key="5">
    <source>
        <dbReference type="ARBA" id="ARBA00022989"/>
    </source>
</evidence>
<name>A0ABQ4N0F7_9BACL</name>
<reference evidence="9 10" key="1">
    <citation type="submission" date="2021-04" db="EMBL/GenBank/DDBJ databases">
        <title>Draft genome sequence of Paenibacillus cisolokensis, LC2-13A.</title>
        <authorList>
            <person name="Uke A."/>
            <person name="Chhe C."/>
            <person name="Baramee S."/>
            <person name="Kosugi A."/>
        </authorList>
    </citation>
    <scope>NUCLEOTIDE SEQUENCE [LARGE SCALE GENOMIC DNA]</scope>
    <source>
        <strain evidence="9 10">LC2-13A</strain>
    </source>
</reference>
<keyword evidence="3" id="KW-1003">Cell membrane</keyword>
<comment type="subcellular location">
    <subcellularLocation>
        <location evidence="1 7">Cell membrane</location>
        <topology evidence="1 7">Multi-pass membrane protein</topology>
    </subcellularLocation>
</comment>
<dbReference type="SUPFAM" id="SSF161098">
    <property type="entry name" value="MetI-like"/>
    <property type="match status" value="1"/>
</dbReference>
<dbReference type="Gene3D" id="1.10.3720.10">
    <property type="entry name" value="MetI-like"/>
    <property type="match status" value="1"/>
</dbReference>
<feature type="transmembrane region" description="Helical" evidence="7">
    <location>
        <begin position="23"/>
        <end position="49"/>
    </location>
</feature>
<evidence type="ECO:0000256" key="7">
    <source>
        <dbReference type="RuleBase" id="RU363032"/>
    </source>
</evidence>
<dbReference type="PANTHER" id="PTHR30193:SF37">
    <property type="entry name" value="INNER MEMBRANE ABC TRANSPORTER PERMEASE PROTEIN YCJO"/>
    <property type="match status" value="1"/>
</dbReference>
<dbReference type="EMBL" id="BOVJ01000006">
    <property type="protein sequence ID" value="GIQ61608.1"/>
    <property type="molecule type" value="Genomic_DNA"/>
</dbReference>
<evidence type="ECO:0000256" key="1">
    <source>
        <dbReference type="ARBA" id="ARBA00004651"/>
    </source>
</evidence>
<evidence type="ECO:0000256" key="4">
    <source>
        <dbReference type="ARBA" id="ARBA00022692"/>
    </source>
</evidence>
<feature type="transmembrane region" description="Helical" evidence="7">
    <location>
        <begin position="230"/>
        <end position="250"/>
    </location>
</feature>
<comment type="similarity">
    <text evidence="7">Belongs to the binding-protein-dependent transport system permease family.</text>
</comment>
<evidence type="ECO:0000256" key="3">
    <source>
        <dbReference type="ARBA" id="ARBA00022475"/>
    </source>
</evidence>
<gene>
    <name evidence="9" type="ORF">PACILC2_01760</name>
</gene>
<organism evidence="9 10">
    <name type="scientific">Paenibacillus cisolokensis</name>
    <dbReference type="NCBI Taxonomy" id="1658519"/>
    <lineage>
        <taxon>Bacteria</taxon>
        <taxon>Bacillati</taxon>
        <taxon>Bacillota</taxon>
        <taxon>Bacilli</taxon>
        <taxon>Bacillales</taxon>
        <taxon>Paenibacillaceae</taxon>
        <taxon>Paenibacillus</taxon>
    </lineage>
</organism>
<feature type="transmembrane region" description="Helical" evidence="7">
    <location>
        <begin position="282"/>
        <end position="302"/>
    </location>
</feature>
<evidence type="ECO:0000313" key="10">
    <source>
        <dbReference type="Proteomes" id="UP000680304"/>
    </source>
</evidence>
<evidence type="ECO:0000256" key="6">
    <source>
        <dbReference type="ARBA" id="ARBA00023136"/>
    </source>
</evidence>
<proteinExistence type="inferred from homology"/>
<dbReference type="InterPro" id="IPR000515">
    <property type="entry name" value="MetI-like"/>
</dbReference>
<feature type="transmembrane region" description="Helical" evidence="7">
    <location>
        <begin position="95"/>
        <end position="116"/>
    </location>
</feature>
<comment type="caution">
    <text evidence="9">The sequence shown here is derived from an EMBL/GenBank/DDBJ whole genome shotgun (WGS) entry which is preliminary data.</text>
</comment>
<feature type="transmembrane region" description="Helical" evidence="7">
    <location>
        <begin position="128"/>
        <end position="149"/>
    </location>
</feature>
<dbReference type="InterPro" id="IPR035906">
    <property type="entry name" value="MetI-like_sf"/>
</dbReference>
<feature type="transmembrane region" description="Helical" evidence="7">
    <location>
        <begin position="169"/>
        <end position="187"/>
    </location>
</feature>
<evidence type="ECO:0000259" key="8">
    <source>
        <dbReference type="PROSITE" id="PS50928"/>
    </source>
</evidence>
<dbReference type="PANTHER" id="PTHR30193">
    <property type="entry name" value="ABC TRANSPORTER PERMEASE PROTEIN"/>
    <property type="match status" value="1"/>
</dbReference>
<keyword evidence="5 7" id="KW-1133">Transmembrane helix</keyword>
<keyword evidence="2 7" id="KW-0813">Transport</keyword>
<dbReference type="InterPro" id="IPR051393">
    <property type="entry name" value="ABC_transporter_permease"/>
</dbReference>
<feature type="domain" description="ABC transmembrane type-1" evidence="8">
    <location>
        <begin position="91"/>
        <end position="303"/>
    </location>
</feature>
<sequence length="312" mass="35112">MEIGRFLTTEDNMRFLKRHLGDLSAYVFILPSFVILGLFLVYPVIWSIIASFKDIPPIALRRSGLFSIPGEVVGFKHYADALQNSLFIKAVFNTLYFSVIYIPITMFGSVFLAMLVNKALPGTNFFRSVFFIPYIISVVSASLIFMFLFNGDRGLVNALLSNFGIAGPNWLASTLWAMPVIAIMSCWRNMGYYMLIYLSGLQNISKDLYEVADVEGANGFQKFRYITWPLLGRISLVVMILLMINSLNVFQEVYIMTGGGPSDSTVTLPFLIFNRAFKYYEFGPAAAISYLLFIVVVIVTVIQKSIVNKRLG</sequence>
<dbReference type="PROSITE" id="PS50928">
    <property type="entry name" value="ABC_TM1"/>
    <property type="match status" value="1"/>
</dbReference>
<dbReference type="Proteomes" id="UP000680304">
    <property type="component" value="Unassembled WGS sequence"/>
</dbReference>
<keyword evidence="6 7" id="KW-0472">Membrane</keyword>
<dbReference type="CDD" id="cd06261">
    <property type="entry name" value="TM_PBP2"/>
    <property type="match status" value="1"/>
</dbReference>
<evidence type="ECO:0000313" key="9">
    <source>
        <dbReference type="EMBL" id="GIQ61608.1"/>
    </source>
</evidence>
<evidence type="ECO:0000256" key="2">
    <source>
        <dbReference type="ARBA" id="ARBA00022448"/>
    </source>
</evidence>
<dbReference type="Pfam" id="PF00528">
    <property type="entry name" value="BPD_transp_1"/>
    <property type="match status" value="1"/>
</dbReference>